<dbReference type="PROSITE" id="PS50089">
    <property type="entry name" value="ZF_RING_2"/>
    <property type="match status" value="1"/>
</dbReference>
<organism evidence="6 7">
    <name type="scientific">Diutina rugosa</name>
    <name type="common">Yeast</name>
    <name type="synonym">Candida rugosa</name>
    <dbReference type="NCBI Taxonomy" id="5481"/>
    <lineage>
        <taxon>Eukaryota</taxon>
        <taxon>Fungi</taxon>
        <taxon>Dikarya</taxon>
        <taxon>Ascomycota</taxon>
        <taxon>Saccharomycotina</taxon>
        <taxon>Pichiomycetes</taxon>
        <taxon>Debaryomycetaceae</taxon>
        <taxon>Diutina</taxon>
    </lineage>
</organism>
<dbReference type="InterPro" id="IPR050731">
    <property type="entry name" value="HRD1_E3_ubiq-ligases"/>
</dbReference>
<name>A0A642UHD2_DIURU</name>
<keyword evidence="1" id="KW-0479">Metal-binding</keyword>
<keyword evidence="7" id="KW-1185">Reference proteome</keyword>
<dbReference type="GO" id="GO:0012505">
    <property type="term" value="C:endomembrane system"/>
    <property type="evidence" value="ECO:0007669"/>
    <property type="project" value="TreeGrafter"/>
</dbReference>
<dbReference type="InterPro" id="IPR013083">
    <property type="entry name" value="Znf_RING/FYVE/PHD"/>
</dbReference>
<evidence type="ECO:0000256" key="4">
    <source>
        <dbReference type="PROSITE-ProRule" id="PRU00175"/>
    </source>
</evidence>
<keyword evidence="3" id="KW-0862">Zinc</keyword>
<dbReference type="OrthoDB" id="9049620at2759"/>
<dbReference type="Proteomes" id="UP000449547">
    <property type="component" value="Unassembled WGS sequence"/>
</dbReference>
<dbReference type="GeneID" id="54783103"/>
<keyword evidence="2 4" id="KW-0863">Zinc-finger</keyword>
<proteinExistence type="predicted"/>
<dbReference type="GO" id="GO:0008270">
    <property type="term" value="F:zinc ion binding"/>
    <property type="evidence" value="ECO:0007669"/>
    <property type="project" value="UniProtKB-KW"/>
</dbReference>
<dbReference type="VEuPathDB" id="FungiDB:DIURU_004452"/>
<dbReference type="PANTHER" id="PTHR22763:SF162">
    <property type="entry name" value="TRANSMEMBRANE E3 UBIQUITIN-PROTEIN LIGASE 1"/>
    <property type="match status" value="1"/>
</dbReference>
<accession>A0A642UHD2</accession>
<dbReference type="AlphaFoldDB" id="A0A642UHD2"/>
<comment type="caution">
    <text evidence="6">The sequence shown here is derived from an EMBL/GenBank/DDBJ whole genome shotgun (WGS) entry which is preliminary data.</text>
</comment>
<evidence type="ECO:0000256" key="2">
    <source>
        <dbReference type="ARBA" id="ARBA00022771"/>
    </source>
</evidence>
<dbReference type="InterPro" id="IPR001841">
    <property type="entry name" value="Znf_RING"/>
</dbReference>
<dbReference type="Gene3D" id="3.30.40.10">
    <property type="entry name" value="Zinc/RING finger domain, C3HC4 (zinc finger)"/>
    <property type="match status" value="1"/>
</dbReference>
<dbReference type="EMBL" id="SWFT01000130">
    <property type="protein sequence ID" value="KAA8899071.1"/>
    <property type="molecule type" value="Genomic_DNA"/>
</dbReference>
<sequence length="278" mass="32229">MFTIKDIKNKWWAFLRRSNKLVATAEPVCSAQHEANTINELMVQAYEEVDVAGTALRAAYAREHAAAALVLEAQSKVKELEIKRAQMYREIRLEEVTHELLRGVARNRIDNEVNASFSTLMTKYYAWRDADDELEEEFRKEWQRLSELRADVYIKGLVVGSLEKTYRQAQNNASYTRSKMYSSSNELDINLGGDRSAPSTINNFRVECPICLTSVILPVVPDDKIRCSHKEYMVTPCYHVFHAECLRTWMKHKLQCPVCRQTLYRYEMYEALVVPGNE</sequence>
<reference evidence="6 7" key="1">
    <citation type="submission" date="2019-07" db="EMBL/GenBank/DDBJ databases">
        <title>Genome assembly of two rare yeast pathogens: Diutina rugosa and Trichomonascus ciferrii.</title>
        <authorList>
            <person name="Mixao V."/>
            <person name="Saus E."/>
            <person name="Hansen A."/>
            <person name="Lass-Flor C."/>
            <person name="Gabaldon T."/>
        </authorList>
    </citation>
    <scope>NUCLEOTIDE SEQUENCE [LARGE SCALE GENOMIC DNA]</scope>
    <source>
        <strain evidence="6 7">CBS 613</strain>
    </source>
</reference>
<dbReference type="Pfam" id="PF13639">
    <property type="entry name" value="zf-RING_2"/>
    <property type="match status" value="1"/>
</dbReference>
<dbReference type="GO" id="GO:0043161">
    <property type="term" value="P:proteasome-mediated ubiquitin-dependent protein catabolic process"/>
    <property type="evidence" value="ECO:0007669"/>
    <property type="project" value="TreeGrafter"/>
</dbReference>
<evidence type="ECO:0000259" key="5">
    <source>
        <dbReference type="PROSITE" id="PS50089"/>
    </source>
</evidence>
<dbReference type="PANTHER" id="PTHR22763">
    <property type="entry name" value="RING ZINC FINGER PROTEIN"/>
    <property type="match status" value="1"/>
</dbReference>
<dbReference type="SUPFAM" id="SSF57850">
    <property type="entry name" value="RING/U-box"/>
    <property type="match status" value="1"/>
</dbReference>
<feature type="domain" description="RING-type" evidence="5">
    <location>
        <begin position="208"/>
        <end position="260"/>
    </location>
</feature>
<dbReference type="RefSeq" id="XP_034010748.1">
    <property type="nucleotide sequence ID" value="XM_034157327.1"/>
</dbReference>
<protein>
    <recommendedName>
        <fullName evidence="5">RING-type domain-containing protein</fullName>
    </recommendedName>
</protein>
<dbReference type="SMART" id="SM00184">
    <property type="entry name" value="RING"/>
    <property type="match status" value="1"/>
</dbReference>
<evidence type="ECO:0000313" key="7">
    <source>
        <dbReference type="Proteomes" id="UP000449547"/>
    </source>
</evidence>
<evidence type="ECO:0000256" key="3">
    <source>
        <dbReference type="ARBA" id="ARBA00022833"/>
    </source>
</evidence>
<dbReference type="GO" id="GO:0061630">
    <property type="term" value="F:ubiquitin protein ligase activity"/>
    <property type="evidence" value="ECO:0007669"/>
    <property type="project" value="TreeGrafter"/>
</dbReference>
<evidence type="ECO:0000256" key="1">
    <source>
        <dbReference type="ARBA" id="ARBA00022723"/>
    </source>
</evidence>
<evidence type="ECO:0000313" key="6">
    <source>
        <dbReference type="EMBL" id="KAA8899071.1"/>
    </source>
</evidence>
<gene>
    <name evidence="6" type="ORF">DIURU_004452</name>
</gene>